<protein>
    <recommendedName>
        <fullName evidence="5">Flagellar hook-associated protein 2</fullName>
        <shortName evidence="5">HAP2</shortName>
    </recommendedName>
    <alternativeName>
        <fullName evidence="5">Flagellar cap protein</fullName>
    </alternativeName>
</protein>
<organism evidence="8 9">
    <name type="scientific">Alcaligenes ammonioxydans</name>
    <dbReference type="NCBI Taxonomy" id="2582914"/>
    <lineage>
        <taxon>Bacteria</taxon>
        <taxon>Pseudomonadati</taxon>
        <taxon>Pseudomonadota</taxon>
        <taxon>Betaproteobacteria</taxon>
        <taxon>Burkholderiales</taxon>
        <taxon>Alcaligenaceae</taxon>
        <taxon>Alcaligenes</taxon>
    </lineage>
</organism>
<dbReference type="Pfam" id="PF07195">
    <property type="entry name" value="FliD_C"/>
    <property type="match status" value="1"/>
</dbReference>
<comment type="function">
    <text evidence="5">Required for morphogenesis and for the elongation of the flagellar filament by facilitating polymerization of the flagellin monomers at the tip of growing filament. Forms a capping structure, which prevents flagellin subunits (transported through the central channel of the flagellum) from leaking out without polymerization at the distal end.</text>
</comment>
<keyword evidence="8" id="KW-0969">Cilium</keyword>
<evidence type="ECO:0000256" key="3">
    <source>
        <dbReference type="ARBA" id="ARBA00023054"/>
    </source>
</evidence>
<accession>A0ABX8SRJ3</accession>
<evidence type="ECO:0000256" key="5">
    <source>
        <dbReference type="RuleBase" id="RU362066"/>
    </source>
</evidence>
<evidence type="ECO:0000256" key="4">
    <source>
        <dbReference type="ARBA" id="ARBA00023143"/>
    </source>
</evidence>
<keyword evidence="8" id="KW-0282">Flagellum</keyword>
<evidence type="ECO:0000256" key="2">
    <source>
        <dbReference type="ARBA" id="ARBA00011255"/>
    </source>
</evidence>
<proteinExistence type="inferred from homology"/>
<dbReference type="PANTHER" id="PTHR30288">
    <property type="entry name" value="FLAGELLAR CAP/ASSEMBLY PROTEIN FLID"/>
    <property type="match status" value="1"/>
</dbReference>
<feature type="domain" description="Flagellar hook-associated protein 2 C-terminal" evidence="7">
    <location>
        <begin position="225"/>
        <end position="444"/>
    </location>
</feature>
<evidence type="ECO:0000313" key="8">
    <source>
        <dbReference type="EMBL" id="QXX78615.1"/>
    </source>
</evidence>
<evidence type="ECO:0000259" key="6">
    <source>
        <dbReference type="Pfam" id="PF02465"/>
    </source>
</evidence>
<keyword evidence="9" id="KW-1185">Reference proteome</keyword>
<evidence type="ECO:0000256" key="1">
    <source>
        <dbReference type="ARBA" id="ARBA00009764"/>
    </source>
</evidence>
<dbReference type="Pfam" id="PF02465">
    <property type="entry name" value="FliD_N"/>
    <property type="match status" value="1"/>
</dbReference>
<dbReference type="Proteomes" id="UP000826050">
    <property type="component" value="Chromosome"/>
</dbReference>
<keyword evidence="8" id="KW-0966">Cell projection</keyword>
<keyword evidence="5" id="KW-0964">Secreted</keyword>
<sequence>MAISSIGIGSGLKLDELLEDLRKAENVSLTAIQNRQIENVSRISAYGKLKASITALQSAGRTLNDPSLYGAVKVKAAGDGISVTGNNKATPGQYSIVVEQLASKHSLSTGKLSDRTTPLGVDGKVTITLQNGTAHTLDLTGKDTSLQGVMQAINADPKLGVTATIINNGDPDRPYQLVLTASETGEQASIQSISVDENANLDGLLSFTAATESSPAQGMKQLSEAVNAKATINGIDIISQSNTLKDTVEGLEITLNKASSDAISLDVTRDDSIPSKAISDFVGAYNALNSTIRSLTSYDVENKKGSALTGDSMPRRIQSSLRSTLNIPTTEGNLRSLASMGITADPKTGDLVVDDKKLATALKDNMADVQRLFVGEDALGNRINKAADEYVKKGGFIDNATDGADKIGKTLEKQALATVERIDNKIEAYRKQFIQLDRMVNQMKGTSDYLTQQLSMLGNMNSNK</sequence>
<dbReference type="InterPro" id="IPR010809">
    <property type="entry name" value="FliD_C"/>
</dbReference>
<dbReference type="InterPro" id="IPR003481">
    <property type="entry name" value="FliD_N"/>
</dbReference>
<name>A0ABX8SRJ3_9BURK</name>
<evidence type="ECO:0000313" key="9">
    <source>
        <dbReference type="Proteomes" id="UP000826050"/>
    </source>
</evidence>
<reference evidence="8 9" key="1">
    <citation type="submission" date="2020-02" db="EMBL/GenBank/DDBJ databases">
        <title>Partial ammonium oxidation to N2 by heterotrophic bacteria.</title>
        <authorList>
            <person name="Wu M."/>
        </authorList>
    </citation>
    <scope>NUCLEOTIDE SEQUENCE [LARGE SCALE GENOMIC DNA]</scope>
    <source>
        <strain evidence="8 9">HO-1</strain>
    </source>
</reference>
<evidence type="ECO:0000259" key="7">
    <source>
        <dbReference type="Pfam" id="PF07195"/>
    </source>
</evidence>
<keyword evidence="4 5" id="KW-0975">Bacterial flagellum</keyword>
<comment type="subcellular location">
    <subcellularLocation>
        <location evidence="5">Secreted</location>
    </subcellularLocation>
    <subcellularLocation>
        <location evidence="5">Bacterial flagellum</location>
    </subcellularLocation>
</comment>
<comment type="similarity">
    <text evidence="1 5">Belongs to the FliD family.</text>
</comment>
<dbReference type="RefSeq" id="WP_219235871.1">
    <property type="nucleotide sequence ID" value="NZ_CP049362.1"/>
</dbReference>
<dbReference type="EMBL" id="CP049362">
    <property type="protein sequence ID" value="QXX78615.1"/>
    <property type="molecule type" value="Genomic_DNA"/>
</dbReference>
<gene>
    <name evidence="8" type="primary">fliD</name>
    <name evidence="8" type="ORF">FE795_06035</name>
</gene>
<dbReference type="InterPro" id="IPR040026">
    <property type="entry name" value="FliD"/>
</dbReference>
<feature type="domain" description="Flagellar hook-associated protein 2 N-terminal" evidence="6">
    <location>
        <begin position="10"/>
        <end position="105"/>
    </location>
</feature>
<dbReference type="PANTHER" id="PTHR30288:SF0">
    <property type="entry name" value="FLAGELLAR HOOK-ASSOCIATED PROTEIN 2"/>
    <property type="match status" value="1"/>
</dbReference>
<keyword evidence="3" id="KW-0175">Coiled coil</keyword>
<comment type="subunit">
    <text evidence="2 5">Homopentamer.</text>
</comment>